<dbReference type="WBParaSite" id="maker-uti_cns_0004673-snap-gene-0.10-mRNA-1">
    <property type="protein sequence ID" value="maker-uti_cns_0004673-snap-gene-0.10-mRNA-1"/>
    <property type="gene ID" value="maker-uti_cns_0004673-snap-gene-0.10"/>
</dbReference>
<organism evidence="1 2">
    <name type="scientific">Macrostomum lignano</name>
    <dbReference type="NCBI Taxonomy" id="282301"/>
    <lineage>
        <taxon>Eukaryota</taxon>
        <taxon>Metazoa</taxon>
        <taxon>Spiralia</taxon>
        <taxon>Lophotrochozoa</taxon>
        <taxon>Platyhelminthes</taxon>
        <taxon>Rhabditophora</taxon>
        <taxon>Macrostomorpha</taxon>
        <taxon>Macrostomida</taxon>
        <taxon>Macrostomidae</taxon>
        <taxon>Macrostomum</taxon>
    </lineage>
</organism>
<accession>A0A1I8H724</accession>
<keyword evidence="1" id="KW-1185">Reference proteome</keyword>
<reference evidence="2" key="1">
    <citation type="submission" date="2016-11" db="UniProtKB">
        <authorList>
            <consortium name="WormBaseParasite"/>
        </authorList>
    </citation>
    <scope>IDENTIFICATION</scope>
</reference>
<proteinExistence type="predicted"/>
<evidence type="ECO:0000313" key="1">
    <source>
        <dbReference type="Proteomes" id="UP000095280"/>
    </source>
</evidence>
<sequence length="26" mass="3128">MAGRQSTWSRWRSSLRTVAFACRWLN</sequence>
<dbReference type="AlphaFoldDB" id="A0A1I8H724"/>
<dbReference type="Proteomes" id="UP000095280">
    <property type="component" value="Unplaced"/>
</dbReference>
<protein>
    <submittedName>
        <fullName evidence="2">Uncharacterized protein</fullName>
    </submittedName>
</protein>
<evidence type="ECO:0000313" key="2">
    <source>
        <dbReference type="WBParaSite" id="maker-uti_cns_0004673-snap-gene-0.10-mRNA-1"/>
    </source>
</evidence>
<name>A0A1I8H724_9PLAT</name>